<dbReference type="HOGENOM" id="CLU_147819_0_0_5"/>
<dbReference type="Pfam" id="PF13453">
    <property type="entry name" value="Zn_ribbon_TFIIB"/>
    <property type="match status" value="1"/>
</dbReference>
<feature type="compositionally biased region" description="Basic and acidic residues" evidence="1">
    <location>
        <begin position="77"/>
        <end position="86"/>
    </location>
</feature>
<keyword evidence="4" id="KW-1185">Reference proteome</keyword>
<dbReference type="AlphaFoldDB" id="A3VAU6"/>
<dbReference type="EMBL" id="AAMT01000001">
    <property type="protein sequence ID" value="EAQ15037.1"/>
    <property type="molecule type" value="Genomic_DNA"/>
</dbReference>
<dbReference type="InterPro" id="IPR027392">
    <property type="entry name" value="TF_Znf"/>
</dbReference>
<dbReference type="eggNOG" id="COG3809">
    <property type="taxonomic scope" value="Bacteria"/>
</dbReference>
<feature type="compositionally biased region" description="Basic residues" evidence="1">
    <location>
        <begin position="87"/>
        <end position="99"/>
    </location>
</feature>
<evidence type="ECO:0000313" key="3">
    <source>
        <dbReference type="EMBL" id="EAQ15037.1"/>
    </source>
</evidence>
<gene>
    <name evidence="3" type="ORF">RB2654_20678</name>
</gene>
<dbReference type="Proteomes" id="UP000002931">
    <property type="component" value="Unassembled WGS sequence"/>
</dbReference>
<feature type="domain" description="Transcription factor zinc-finger" evidence="2">
    <location>
        <begin position="2"/>
        <end position="42"/>
    </location>
</feature>
<proteinExistence type="predicted"/>
<protein>
    <recommendedName>
        <fullName evidence="2">Transcription factor zinc-finger domain-containing protein</fullName>
    </recommendedName>
</protein>
<sequence>MICPNCAREMEHVNRHGVTLDRCEVCGGIWLDRGELETLIEAVRPPVVLPDPDPRPEPRPVKTKAPKPTRQPQASTRDQRRPEKPERKKSKGRRYRKKYSTTDKVKYLLKEILD</sequence>
<accession>A3VAU6</accession>
<reference evidence="3 4" key="1">
    <citation type="journal article" date="2010" name="J. Bacteriol.">
        <title>Genome sequences of Pelagibaca bermudensis HTCC2601T and Maritimibacter alkaliphilus HTCC2654T, the type strains of two marine Roseobacter genera.</title>
        <authorList>
            <person name="Thrash J.C."/>
            <person name="Cho J.C."/>
            <person name="Ferriera S."/>
            <person name="Johnson J."/>
            <person name="Vergin K.L."/>
            <person name="Giovannoni S.J."/>
        </authorList>
    </citation>
    <scope>NUCLEOTIDE SEQUENCE [LARGE SCALE GENOMIC DNA]</scope>
    <source>
        <strain evidence="3 4">HTCC2654</strain>
    </source>
</reference>
<comment type="caution">
    <text evidence="3">The sequence shown here is derived from an EMBL/GenBank/DDBJ whole genome shotgun (WGS) entry which is preliminary data.</text>
</comment>
<feature type="region of interest" description="Disordered" evidence="1">
    <location>
        <begin position="45"/>
        <end position="101"/>
    </location>
</feature>
<dbReference type="RefSeq" id="WP_008335090.1">
    <property type="nucleotide sequence ID" value="NZ_CH902578.1"/>
</dbReference>
<name>A3VAU6_9RHOB</name>
<evidence type="ECO:0000313" key="4">
    <source>
        <dbReference type="Proteomes" id="UP000002931"/>
    </source>
</evidence>
<dbReference type="OrthoDB" id="9814037at2"/>
<evidence type="ECO:0000256" key="1">
    <source>
        <dbReference type="SAM" id="MobiDB-lite"/>
    </source>
</evidence>
<organism evidence="3 4">
    <name type="scientific">Maritimibacter alkaliphilus HTCC2654</name>
    <dbReference type="NCBI Taxonomy" id="314271"/>
    <lineage>
        <taxon>Bacteria</taxon>
        <taxon>Pseudomonadati</taxon>
        <taxon>Pseudomonadota</taxon>
        <taxon>Alphaproteobacteria</taxon>
        <taxon>Rhodobacterales</taxon>
        <taxon>Roseobacteraceae</taxon>
        <taxon>Maritimibacter</taxon>
    </lineage>
</organism>
<evidence type="ECO:0000259" key="2">
    <source>
        <dbReference type="Pfam" id="PF13453"/>
    </source>
</evidence>
<dbReference type="STRING" id="314271.RB2654_20678"/>